<organism evidence="7 8">
    <name type="scientific">Latimeria chalumnae</name>
    <name type="common">Coelacanth</name>
    <dbReference type="NCBI Taxonomy" id="7897"/>
    <lineage>
        <taxon>Eukaryota</taxon>
        <taxon>Metazoa</taxon>
        <taxon>Chordata</taxon>
        <taxon>Craniata</taxon>
        <taxon>Vertebrata</taxon>
        <taxon>Euteleostomi</taxon>
        <taxon>Coelacanthiformes</taxon>
        <taxon>Coelacanthidae</taxon>
        <taxon>Latimeria</taxon>
    </lineage>
</organism>
<dbReference type="InterPro" id="IPR013057">
    <property type="entry name" value="AA_transpt_TM"/>
</dbReference>
<dbReference type="EMBL" id="AFYH01061516">
    <property type="status" value="NOT_ANNOTATED_CDS"/>
    <property type="molecule type" value="Genomic_DNA"/>
</dbReference>
<keyword evidence="2 5" id="KW-0812">Transmembrane</keyword>
<dbReference type="Pfam" id="PF01490">
    <property type="entry name" value="Aa_trans"/>
    <property type="match status" value="1"/>
</dbReference>
<dbReference type="Ensembl" id="ENSLACT00000001070.1">
    <property type="protein sequence ID" value="ENSLACP00000001060.1"/>
    <property type="gene ID" value="ENSLACG00000000949.1"/>
</dbReference>
<sequence length="410" mass="45764">MSVFNLSNVIMGSGILGLAYALANTGIILFVLLLASMALLALYSIYLLLKCSKETGLMVYEKMGQRAFGTPGRLAVFGATFVQNMGAILSYLIIVRNELPLIISYLLGGESSIYCRAWYLDGRFLIVLVTVFLILPLCCLRNLGYLGYTSGFSLACMVFFLIVVISKKFEYLCPLSAHNESLYNLTDRLSNLTSKEEKCKANYFVYHSKTIYALPTIAFAFVCHPSVLPIYSELKGRSQKKMQLVSNASFFAIFIMYLLTAIFGYLTFYETVETELLHTYKSDSILVLIVRLAVVIAVVLTVPVLFFTVRSSLFELFKKTMPSLALHIGVTIILLVAADIFVILIPSIKDIFGMIVIGATSANMLIFILPSSMYLKLVKKRNRTRIYVGIFLGLGILFALITVPLVIYDW</sequence>
<dbReference type="eggNOG" id="KOG1305">
    <property type="taxonomic scope" value="Eukaryota"/>
</dbReference>
<dbReference type="EMBL" id="AFYH01061522">
    <property type="status" value="NOT_ANNOTATED_CDS"/>
    <property type="molecule type" value="Genomic_DNA"/>
</dbReference>
<dbReference type="AlphaFoldDB" id="H2ZUI9"/>
<gene>
    <name evidence="7" type="primary">SLC38A1</name>
</gene>
<dbReference type="EMBL" id="AFYH01061521">
    <property type="status" value="NOT_ANNOTATED_CDS"/>
    <property type="molecule type" value="Genomic_DNA"/>
</dbReference>
<evidence type="ECO:0000256" key="4">
    <source>
        <dbReference type="ARBA" id="ARBA00023136"/>
    </source>
</evidence>
<evidence type="ECO:0000313" key="8">
    <source>
        <dbReference type="Proteomes" id="UP000008672"/>
    </source>
</evidence>
<reference evidence="8" key="1">
    <citation type="submission" date="2011-08" db="EMBL/GenBank/DDBJ databases">
        <title>The draft genome of Latimeria chalumnae.</title>
        <authorList>
            <person name="Di Palma F."/>
            <person name="Alfoldi J."/>
            <person name="Johnson J."/>
            <person name="Berlin A."/>
            <person name="Gnerre S."/>
            <person name="Jaffe D."/>
            <person name="MacCallum I."/>
            <person name="Young S."/>
            <person name="Walker B.J."/>
            <person name="Lander E."/>
            <person name="Lindblad-Toh K."/>
        </authorList>
    </citation>
    <scope>NUCLEOTIDE SEQUENCE [LARGE SCALE GENOMIC DNA]</scope>
    <source>
        <strain evidence="8">Wild caught</strain>
    </source>
</reference>
<dbReference type="GeneTree" id="ENSGT00940000160716"/>
<dbReference type="HOGENOM" id="CLU_009020_0_3_1"/>
<feature type="transmembrane region" description="Helical" evidence="5">
    <location>
        <begin position="20"/>
        <end position="49"/>
    </location>
</feature>
<dbReference type="FunCoup" id="H2ZUI9">
    <property type="interactions" value="139"/>
</dbReference>
<comment type="subcellular location">
    <subcellularLocation>
        <location evidence="1">Membrane</location>
        <topology evidence="1">Multi-pass membrane protein</topology>
    </subcellularLocation>
</comment>
<protein>
    <submittedName>
        <fullName evidence="7">Solute carrier family 38 member 1</fullName>
    </submittedName>
</protein>
<feature type="transmembrane region" description="Helical" evidence="5">
    <location>
        <begin position="70"/>
        <end position="94"/>
    </location>
</feature>
<keyword evidence="3 5" id="KW-1133">Transmembrane helix</keyword>
<dbReference type="GO" id="GO:0005886">
    <property type="term" value="C:plasma membrane"/>
    <property type="evidence" value="ECO:0007669"/>
    <property type="project" value="TreeGrafter"/>
</dbReference>
<dbReference type="STRING" id="7897.ENSLACP00000001060"/>
<evidence type="ECO:0000256" key="5">
    <source>
        <dbReference type="SAM" id="Phobius"/>
    </source>
</evidence>
<accession>H2ZUI9</accession>
<feature type="transmembrane region" description="Helical" evidence="5">
    <location>
        <begin position="117"/>
        <end position="138"/>
    </location>
</feature>
<feature type="transmembrane region" description="Helical" evidence="5">
    <location>
        <begin position="351"/>
        <end position="374"/>
    </location>
</feature>
<dbReference type="EMBL" id="AFYH01061517">
    <property type="status" value="NOT_ANNOTATED_CDS"/>
    <property type="molecule type" value="Genomic_DNA"/>
</dbReference>
<dbReference type="OMA" id="CSAMAIY"/>
<dbReference type="InParanoid" id="H2ZUI9"/>
<feature type="transmembrane region" description="Helical" evidence="5">
    <location>
        <begin position="211"/>
        <end position="232"/>
    </location>
</feature>
<feature type="transmembrane region" description="Helical" evidence="5">
    <location>
        <begin position="321"/>
        <end position="345"/>
    </location>
</feature>
<dbReference type="EMBL" id="AFYH01061519">
    <property type="status" value="NOT_ANNOTATED_CDS"/>
    <property type="molecule type" value="Genomic_DNA"/>
</dbReference>
<feature type="transmembrane region" description="Helical" evidence="5">
    <location>
        <begin position="145"/>
        <end position="165"/>
    </location>
</feature>
<dbReference type="GO" id="GO:0015186">
    <property type="term" value="F:L-glutamine transmembrane transporter activity"/>
    <property type="evidence" value="ECO:0007669"/>
    <property type="project" value="TreeGrafter"/>
</dbReference>
<dbReference type="PANTHER" id="PTHR22950">
    <property type="entry name" value="AMINO ACID TRANSPORTER"/>
    <property type="match status" value="1"/>
</dbReference>
<keyword evidence="4 5" id="KW-0472">Membrane</keyword>
<dbReference type="PANTHER" id="PTHR22950:SF184">
    <property type="entry name" value="SODIUM-COUPLED NEUTRAL AMINO ACID SYMPORTER 1"/>
    <property type="match status" value="1"/>
</dbReference>
<proteinExistence type="predicted"/>
<feature type="transmembrane region" description="Helical" evidence="5">
    <location>
        <begin position="285"/>
        <end position="309"/>
    </location>
</feature>
<evidence type="ECO:0000256" key="3">
    <source>
        <dbReference type="ARBA" id="ARBA00022989"/>
    </source>
</evidence>
<feature type="transmembrane region" description="Helical" evidence="5">
    <location>
        <begin position="244"/>
        <end position="265"/>
    </location>
</feature>
<dbReference type="EMBL" id="AFYH01061520">
    <property type="status" value="NOT_ANNOTATED_CDS"/>
    <property type="molecule type" value="Genomic_DNA"/>
</dbReference>
<dbReference type="Proteomes" id="UP000008672">
    <property type="component" value="Unassembled WGS sequence"/>
</dbReference>
<feature type="transmembrane region" description="Helical" evidence="5">
    <location>
        <begin position="386"/>
        <end position="408"/>
    </location>
</feature>
<dbReference type="Bgee" id="ENSLACG00000000949">
    <property type="expression patterns" value="Expressed in pelvic fin"/>
</dbReference>
<evidence type="ECO:0000256" key="1">
    <source>
        <dbReference type="ARBA" id="ARBA00004141"/>
    </source>
</evidence>
<reference evidence="7" key="2">
    <citation type="submission" date="2025-08" db="UniProtKB">
        <authorList>
            <consortium name="Ensembl"/>
        </authorList>
    </citation>
    <scope>IDENTIFICATION</scope>
</reference>
<feature type="domain" description="Amino acid transporter transmembrane" evidence="6">
    <location>
        <begin position="1"/>
        <end position="382"/>
    </location>
</feature>
<evidence type="ECO:0000313" key="7">
    <source>
        <dbReference type="Ensembl" id="ENSLACP00000001060.1"/>
    </source>
</evidence>
<reference evidence="7" key="3">
    <citation type="submission" date="2025-09" db="UniProtKB">
        <authorList>
            <consortium name="Ensembl"/>
        </authorList>
    </citation>
    <scope>IDENTIFICATION</scope>
</reference>
<name>H2ZUI9_LATCH</name>
<keyword evidence="8" id="KW-1185">Reference proteome</keyword>
<evidence type="ECO:0000259" key="6">
    <source>
        <dbReference type="Pfam" id="PF01490"/>
    </source>
</evidence>
<evidence type="ECO:0000256" key="2">
    <source>
        <dbReference type="ARBA" id="ARBA00022692"/>
    </source>
</evidence>
<dbReference type="EMBL" id="AFYH01061518">
    <property type="status" value="NOT_ANNOTATED_CDS"/>
    <property type="molecule type" value="Genomic_DNA"/>
</dbReference>